<comment type="caution">
    <text evidence="6">The sequence shown here is derived from an EMBL/GenBank/DDBJ whole genome shotgun (WGS) entry which is preliminary data.</text>
</comment>
<reference evidence="6" key="1">
    <citation type="submission" date="2020-10" db="EMBL/GenBank/DDBJ databases">
        <authorList>
            <person name="Gilroy R."/>
        </authorList>
    </citation>
    <scope>NUCLEOTIDE SEQUENCE</scope>
    <source>
        <strain evidence="6">E3-2379</strain>
    </source>
</reference>
<dbReference type="InterPro" id="IPR036388">
    <property type="entry name" value="WH-like_DNA-bd_sf"/>
</dbReference>
<dbReference type="InterPro" id="IPR000595">
    <property type="entry name" value="cNMP-bd_dom"/>
</dbReference>
<dbReference type="InterPro" id="IPR012318">
    <property type="entry name" value="HTH_CRP"/>
</dbReference>
<evidence type="ECO:0000256" key="1">
    <source>
        <dbReference type="ARBA" id="ARBA00023015"/>
    </source>
</evidence>
<sequence length="234" mass="27076">MSQQKKQNSYPNIFLLEHATNTSKTLFFENSIIRTYKKGESVFRDKEQVNVFYFLLSGYLSLYKISNNHEKKVIFICRPGEIINEVMIQKDYASIYAETLSKCEILAIEKKTLRSLMAQDYPIAESMMASMASKIRRLYRQLKNTPNSIKLDHQLASKIWKLGRDFGSPTENGIEIKFDITISFLADMLGTKRETVSRQFQKLSSLGIVSFNRRKLCITDLQALEEFIHTNSIS</sequence>
<keyword evidence="3" id="KW-0804">Transcription</keyword>
<dbReference type="PROSITE" id="PS51063">
    <property type="entry name" value="HTH_CRP_2"/>
    <property type="match status" value="1"/>
</dbReference>
<evidence type="ECO:0000313" key="7">
    <source>
        <dbReference type="Proteomes" id="UP000823618"/>
    </source>
</evidence>
<evidence type="ECO:0000256" key="2">
    <source>
        <dbReference type="ARBA" id="ARBA00023125"/>
    </source>
</evidence>
<evidence type="ECO:0000259" key="5">
    <source>
        <dbReference type="PROSITE" id="PS51063"/>
    </source>
</evidence>
<dbReference type="InterPro" id="IPR036390">
    <property type="entry name" value="WH_DNA-bd_sf"/>
</dbReference>
<dbReference type="EMBL" id="JADIML010000120">
    <property type="protein sequence ID" value="MBO8463116.1"/>
    <property type="molecule type" value="Genomic_DNA"/>
</dbReference>
<keyword evidence="1" id="KW-0805">Transcription regulation</keyword>
<organism evidence="6 7">
    <name type="scientific">Candidatus Scybalomonas excrementavium</name>
    <dbReference type="NCBI Taxonomy" id="2840943"/>
    <lineage>
        <taxon>Bacteria</taxon>
        <taxon>Bacillati</taxon>
        <taxon>Bacillota</taxon>
        <taxon>Clostridia</taxon>
        <taxon>Lachnospirales</taxon>
        <taxon>Lachnospiraceae</taxon>
        <taxon>Lachnospiraceae incertae sedis</taxon>
        <taxon>Candidatus Scybalomonas</taxon>
    </lineage>
</organism>
<dbReference type="PANTHER" id="PTHR24567:SF74">
    <property type="entry name" value="HTH-TYPE TRANSCRIPTIONAL REGULATOR ARCR"/>
    <property type="match status" value="1"/>
</dbReference>
<dbReference type="InterPro" id="IPR014710">
    <property type="entry name" value="RmlC-like_jellyroll"/>
</dbReference>
<evidence type="ECO:0000259" key="4">
    <source>
        <dbReference type="PROSITE" id="PS50042"/>
    </source>
</evidence>
<dbReference type="SMART" id="SM00100">
    <property type="entry name" value="cNMP"/>
    <property type="match status" value="1"/>
</dbReference>
<dbReference type="Proteomes" id="UP000823618">
    <property type="component" value="Unassembled WGS sequence"/>
</dbReference>
<dbReference type="GO" id="GO:0005829">
    <property type="term" value="C:cytosol"/>
    <property type="evidence" value="ECO:0007669"/>
    <property type="project" value="TreeGrafter"/>
</dbReference>
<keyword evidence="2" id="KW-0238">DNA-binding</keyword>
<dbReference type="Pfam" id="PF00027">
    <property type="entry name" value="cNMP_binding"/>
    <property type="match status" value="1"/>
</dbReference>
<dbReference type="Pfam" id="PF13545">
    <property type="entry name" value="HTH_Crp_2"/>
    <property type="match status" value="1"/>
</dbReference>
<dbReference type="PROSITE" id="PS50042">
    <property type="entry name" value="CNMP_BINDING_3"/>
    <property type="match status" value="1"/>
</dbReference>
<dbReference type="SMART" id="SM00419">
    <property type="entry name" value="HTH_CRP"/>
    <property type="match status" value="1"/>
</dbReference>
<name>A0A9D9HZE0_9FIRM</name>
<feature type="domain" description="HTH crp-type" evidence="5">
    <location>
        <begin position="149"/>
        <end position="222"/>
    </location>
</feature>
<reference evidence="6" key="2">
    <citation type="journal article" date="2021" name="PeerJ">
        <title>Extensive microbial diversity within the chicken gut microbiome revealed by metagenomics and culture.</title>
        <authorList>
            <person name="Gilroy R."/>
            <person name="Ravi A."/>
            <person name="Getino M."/>
            <person name="Pursley I."/>
            <person name="Horton D.L."/>
            <person name="Alikhan N.F."/>
            <person name="Baker D."/>
            <person name="Gharbi K."/>
            <person name="Hall N."/>
            <person name="Watson M."/>
            <person name="Adriaenssens E.M."/>
            <person name="Foster-Nyarko E."/>
            <person name="Jarju S."/>
            <person name="Secka A."/>
            <person name="Antonio M."/>
            <person name="Oren A."/>
            <person name="Chaudhuri R.R."/>
            <person name="La Ragione R."/>
            <person name="Hildebrand F."/>
            <person name="Pallen M.J."/>
        </authorList>
    </citation>
    <scope>NUCLEOTIDE SEQUENCE</scope>
    <source>
        <strain evidence="6">E3-2379</strain>
    </source>
</reference>
<dbReference type="GO" id="GO:0003677">
    <property type="term" value="F:DNA binding"/>
    <property type="evidence" value="ECO:0007669"/>
    <property type="project" value="UniProtKB-KW"/>
</dbReference>
<protein>
    <submittedName>
        <fullName evidence="6">Crp/Fnr family transcriptional regulator</fullName>
    </submittedName>
</protein>
<proteinExistence type="predicted"/>
<dbReference type="InterPro" id="IPR018490">
    <property type="entry name" value="cNMP-bd_dom_sf"/>
</dbReference>
<dbReference type="InterPro" id="IPR050397">
    <property type="entry name" value="Env_Response_Regulators"/>
</dbReference>
<dbReference type="PANTHER" id="PTHR24567">
    <property type="entry name" value="CRP FAMILY TRANSCRIPTIONAL REGULATORY PROTEIN"/>
    <property type="match status" value="1"/>
</dbReference>
<dbReference type="GO" id="GO:0003700">
    <property type="term" value="F:DNA-binding transcription factor activity"/>
    <property type="evidence" value="ECO:0007669"/>
    <property type="project" value="TreeGrafter"/>
</dbReference>
<dbReference type="Gene3D" id="2.60.120.10">
    <property type="entry name" value="Jelly Rolls"/>
    <property type="match status" value="1"/>
</dbReference>
<dbReference type="CDD" id="cd00038">
    <property type="entry name" value="CAP_ED"/>
    <property type="match status" value="1"/>
</dbReference>
<dbReference type="SUPFAM" id="SSF46785">
    <property type="entry name" value="Winged helix' DNA-binding domain"/>
    <property type="match status" value="1"/>
</dbReference>
<gene>
    <name evidence="6" type="ORF">IAC13_04210</name>
</gene>
<evidence type="ECO:0000313" key="6">
    <source>
        <dbReference type="EMBL" id="MBO8463116.1"/>
    </source>
</evidence>
<feature type="domain" description="Cyclic nucleotide-binding" evidence="4">
    <location>
        <begin position="15"/>
        <end position="134"/>
    </location>
</feature>
<dbReference type="Gene3D" id="1.10.10.10">
    <property type="entry name" value="Winged helix-like DNA-binding domain superfamily/Winged helix DNA-binding domain"/>
    <property type="match status" value="1"/>
</dbReference>
<dbReference type="SUPFAM" id="SSF51206">
    <property type="entry name" value="cAMP-binding domain-like"/>
    <property type="match status" value="1"/>
</dbReference>
<dbReference type="AlphaFoldDB" id="A0A9D9HZE0"/>
<evidence type="ECO:0000256" key="3">
    <source>
        <dbReference type="ARBA" id="ARBA00023163"/>
    </source>
</evidence>
<accession>A0A9D9HZE0</accession>